<comment type="caution">
    <text evidence="1">The sequence shown here is derived from an EMBL/GenBank/DDBJ whole genome shotgun (WGS) entry which is preliminary data.</text>
</comment>
<evidence type="ECO:0000313" key="1">
    <source>
        <dbReference type="EMBL" id="MFA3839927.1"/>
    </source>
</evidence>
<organism evidence="1 2">
    <name type="scientific">Streptomyces aureus</name>
    <dbReference type="NCBI Taxonomy" id="193461"/>
    <lineage>
        <taxon>Bacteria</taxon>
        <taxon>Bacillati</taxon>
        <taxon>Actinomycetota</taxon>
        <taxon>Actinomycetes</taxon>
        <taxon>Kitasatosporales</taxon>
        <taxon>Streptomycetaceae</taxon>
        <taxon>Streptomyces</taxon>
    </lineage>
</organism>
<dbReference type="RefSeq" id="WP_372564630.1">
    <property type="nucleotide sequence ID" value="NZ_JBGOSP010000014.1"/>
</dbReference>
<dbReference type="EMBL" id="JBGOSP010000014">
    <property type="protein sequence ID" value="MFA3839927.1"/>
    <property type="molecule type" value="Genomic_DNA"/>
</dbReference>
<name>A0ABV4SQ14_9ACTN</name>
<gene>
    <name evidence="1" type="ORF">ACEG43_27745</name>
</gene>
<reference evidence="1 2" key="1">
    <citation type="submission" date="2024-08" db="EMBL/GenBank/DDBJ databases">
        <title>Genome sequence of Streptomyces aureus CACIA-1.46HGO.</title>
        <authorList>
            <person name="Evangelista-Martinez Z."/>
        </authorList>
    </citation>
    <scope>NUCLEOTIDE SEQUENCE [LARGE SCALE GENOMIC DNA]</scope>
    <source>
        <strain evidence="1 2">CACIA-1.46HGO</strain>
    </source>
</reference>
<proteinExistence type="predicted"/>
<sequence>MTGVVAPVEELVVAPRFVARAGFLERLGLTVREHPVGIGEQVVVDGSHVAHFARTAGLLSVIDALAIPTATAQAARDRSAGVHLQAICPGAGGTAGRVVRSGLSAGRSPAGPCGARRWIVHRSAANTASLDGACGVTAMPTITWAAGPVPGRSAMRVSVASRLRATHGVCRDSEPEARAIEV</sequence>
<accession>A0ABV4SQ14</accession>
<dbReference type="Proteomes" id="UP001571476">
    <property type="component" value="Unassembled WGS sequence"/>
</dbReference>
<protein>
    <submittedName>
        <fullName evidence="1">Uncharacterized protein</fullName>
    </submittedName>
</protein>
<keyword evidence="2" id="KW-1185">Reference proteome</keyword>
<evidence type="ECO:0000313" key="2">
    <source>
        <dbReference type="Proteomes" id="UP001571476"/>
    </source>
</evidence>